<dbReference type="Proteomes" id="UP001485043">
    <property type="component" value="Unassembled WGS sequence"/>
</dbReference>
<accession>A0AAW1T0W6</accession>
<name>A0AAW1T0W6_9CHLO</name>
<evidence type="ECO:0000313" key="1">
    <source>
        <dbReference type="EMBL" id="KAK9862307.1"/>
    </source>
</evidence>
<protein>
    <submittedName>
        <fullName evidence="1">Uncharacterized protein</fullName>
    </submittedName>
</protein>
<gene>
    <name evidence="1" type="ORF">WJX84_000720</name>
</gene>
<proteinExistence type="predicted"/>
<evidence type="ECO:0000313" key="2">
    <source>
        <dbReference type="Proteomes" id="UP001485043"/>
    </source>
</evidence>
<organism evidence="1 2">
    <name type="scientific">Apatococcus fuscideae</name>
    <dbReference type="NCBI Taxonomy" id="2026836"/>
    <lineage>
        <taxon>Eukaryota</taxon>
        <taxon>Viridiplantae</taxon>
        <taxon>Chlorophyta</taxon>
        <taxon>core chlorophytes</taxon>
        <taxon>Trebouxiophyceae</taxon>
        <taxon>Chlorellales</taxon>
        <taxon>Chlorellaceae</taxon>
        <taxon>Apatococcus</taxon>
    </lineage>
</organism>
<keyword evidence="2" id="KW-1185">Reference proteome</keyword>
<reference evidence="1 2" key="1">
    <citation type="journal article" date="2024" name="Nat. Commun.">
        <title>Phylogenomics reveals the evolutionary origins of lichenization in chlorophyte algae.</title>
        <authorList>
            <person name="Puginier C."/>
            <person name="Libourel C."/>
            <person name="Otte J."/>
            <person name="Skaloud P."/>
            <person name="Haon M."/>
            <person name="Grisel S."/>
            <person name="Petersen M."/>
            <person name="Berrin J.G."/>
            <person name="Delaux P.M."/>
            <person name="Dal Grande F."/>
            <person name="Keller J."/>
        </authorList>
    </citation>
    <scope>NUCLEOTIDE SEQUENCE [LARGE SCALE GENOMIC DNA]</scope>
    <source>
        <strain evidence="1 2">SAG 2523</strain>
    </source>
</reference>
<dbReference type="EMBL" id="JALJOV010000625">
    <property type="protein sequence ID" value="KAK9862307.1"/>
    <property type="molecule type" value="Genomic_DNA"/>
</dbReference>
<dbReference type="AlphaFoldDB" id="A0AAW1T0W6"/>
<comment type="caution">
    <text evidence="1">The sequence shown here is derived from an EMBL/GenBank/DDBJ whole genome shotgun (WGS) entry which is preliminary data.</text>
</comment>
<sequence>MPTATRGQELPRLLSTALRQDQGRLLNRQKTAALGSASALPAPDKKNPTEFQECIQRCALQALSQASSAASGPALTAW</sequence>